<feature type="domain" description="Polysaccharide export protein N-terminal" evidence="16">
    <location>
        <begin position="82"/>
        <end position="165"/>
    </location>
</feature>
<keyword evidence="14" id="KW-0449">Lipoprotein</keyword>
<keyword evidence="10" id="KW-0626">Porin</keyword>
<feature type="chain" id="PRO_5018177100" evidence="15">
    <location>
        <begin position="24"/>
        <end position="374"/>
    </location>
</feature>
<evidence type="ECO:0000259" key="18">
    <source>
        <dbReference type="Pfam" id="PF22461"/>
    </source>
</evidence>
<evidence type="ECO:0000256" key="5">
    <source>
        <dbReference type="ARBA" id="ARBA00022597"/>
    </source>
</evidence>
<keyword evidence="9" id="KW-0406">Ion transport</keyword>
<keyword evidence="7 15" id="KW-0732">Signal</keyword>
<evidence type="ECO:0000256" key="2">
    <source>
        <dbReference type="ARBA" id="ARBA00009450"/>
    </source>
</evidence>
<evidence type="ECO:0000256" key="7">
    <source>
        <dbReference type="ARBA" id="ARBA00022729"/>
    </source>
</evidence>
<feature type="signal peptide" evidence="15">
    <location>
        <begin position="1"/>
        <end position="23"/>
    </location>
</feature>
<evidence type="ECO:0000313" key="19">
    <source>
        <dbReference type="EMBL" id="RMA79551.1"/>
    </source>
</evidence>
<evidence type="ECO:0000313" key="20">
    <source>
        <dbReference type="Proteomes" id="UP000267187"/>
    </source>
</evidence>
<dbReference type="GO" id="GO:0009279">
    <property type="term" value="C:cell outer membrane"/>
    <property type="evidence" value="ECO:0007669"/>
    <property type="project" value="UniProtKB-SubCell"/>
</dbReference>
<dbReference type="PANTHER" id="PTHR33619:SF3">
    <property type="entry name" value="POLYSACCHARIDE EXPORT PROTEIN GFCE-RELATED"/>
    <property type="match status" value="1"/>
</dbReference>
<evidence type="ECO:0000256" key="15">
    <source>
        <dbReference type="SAM" id="SignalP"/>
    </source>
</evidence>
<dbReference type="GO" id="GO:0006811">
    <property type="term" value="P:monoatomic ion transport"/>
    <property type="evidence" value="ECO:0007669"/>
    <property type="project" value="UniProtKB-KW"/>
</dbReference>
<dbReference type="RefSeq" id="WP_121877302.1">
    <property type="nucleotide sequence ID" value="NZ_REFJ01000004.1"/>
</dbReference>
<sequence length="374" mass="40394">MQSVSIVKLPLALVCAALLSACSIPGSNLKTSDIETVDTGEANLNSQVEILAITPALVQQLKAQQALPAATVNTEMNALIASYDYRIGVADVLNVTVWDHPELTIPAGSYRSAESSGNWVHADGTIFYPYIGQVYVAGKTVSEVRDLIAERLSEYIESPQVDVSISSFRSQKVHVTGEVNVPGRLPVTNVPLTLLEAVNQSGGLAEFADWNDVVLTRQGEEYPVSLQRLMKAGDLSQDYLLQDGDIIHIARNDGAKVFVMGSVAETTVVDINRSDMSLTEALANAGGLDELTADASGVFVMRASDGGDKIAQIYQLDMENAASLILASEFKLQSRDVVYVATEPVAVWNRLIVNLLPTAQTIYYIGRTRDDFIN</sequence>
<protein>
    <submittedName>
        <fullName evidence="19">Polysaccharide export outer membrane protein</fullName>
    </submittedName>
</protein>
<dbReference type="Pfam" id="PF02563">
    <property type="entry name" value="Poly_export"/>
    <property type="match status" value="1"/>
</dbReference>
<evidence type="ECO:0000256" key="4">
    <source>
        <dbReference type="ARBA" id="ARBA00022452"/>
    </source>
</evidence>
<evidence type="ECO:0000256" key="1">
    <source>
        <dbReference type="ARBA" id="ARBA00004571"/>
    </source>
</evidence>
<organism evidence="19 20">
    <name type="scientific">Umboniibacter marinipuniceus</name>
    <dbReference type="NCBI Taxonomy" id="569599"/>
    <lineage>
        <taxon>Bacteria</taxon>
        <taxon>Pseudomonadati</taxon>
        <taxon>Pseudomonadota</taxon>
        <taxon>Gammaproteobacteria</taxon>
        <taxon>Cellvibrionales</taxon>
        <taxon>Cellvibrionaceae</taxon>
        <taxon>Umboniibacter</taxon>
    </lineage>
</organism>
<dbReference type="OrthoDB" id="9808421at2"/>
<feature type="domain" description="SLBB" evidence="18">
    <location>
        <begin position="256"/>
        <end position="340"/>
    </location>
</feature>
<evidence type="ECO:0000256" key="12">
    <source>
        <dbReference type="ARBA" id="ARBA00023139"/>
    </source>
</evidence>
<proteinExistence type="inferred from homology"/>
<dbReference type="Pfam" id="PF22461">
    <property type="entry name" value="SLBB_2"/>
    <property type="match status" value="2"/>
</dbReference>
<keyword evidence="5" id="KW-0762">Sugar transport</keyword>
<keyword evidence="12" id="KW-0564">Palmitate</keyword>
<dbReference type="NCBIfam" id="NF011658">
    <property type="entry name" value="PRK15078.1"/>
    <property type="match status" value="1"/>
</dbReference>
<keyword evidence="13" id="KW-0998">Cell outer membrane</keyword>
<dbReference type="InterPro" id="IPR049712">
    <property type="entry name" value="Poly_export"/>
</dbReference>
<keyword evidence="11" id="KW-0472">Membrane</keyword>
<evidence type="ECO:0000256" key="8">
    <source>
        <dbReference type="ARBA" id="ARBA00023047"/>
    </source>
</evidence>
<dbReference type="Pfam" id="PF18412">
    <property type="entry name" value="Wza_C"/>
    <property type="match status" value="1"/>
</dbReference>
<reference evidence="19 20" key="1">
    <citation type="submission" date="2018-10" db="EMBL/GenBank/DDBJ databases">
        <title>Genomic Encyclopedia of Type Strains, Phase IV (KMG-IV): sequencing the most valuable type-strain genomes for metagenomic binning, comparative biology and taxonomic classification.</title>
        <authorList>
            <person name="Goeker M."/>
        </authorList>
    </citation>
    <scope>NUCLEOTIDE SEQUENCE [LARGE SCALE GENOMIC DNA]</scope>
    <source>
        <strain evidence="19 20">DSM 25080</strain>
    </source>
</reference>
<name>A0A3M0A309_9GAMM</name>
<dbReference type="InterPro" id="IPR040716">
    <property type="entry name" value="Wza_C"/>
</dbReference>
<dbReference type="PANTHER" id="PTHR33619">
    <property type="entry name" value="POLYSACCHARIDE EXPORT PROTEIN GFCE-RELATED"/>
    <property type="match status" value="1"/>
</dbReference>
<evidence type="ECO:0000256" key="6">
    <source>
        <dbReference type="ARBA" id="ARBA00022692"/>
    </source>
</evidence>
<evidence type="ECO:0000256" key="3">
    <source>
        <dbReference type="ARBA" id="ARBA00022448"/>
    </source>
</evidence>
<comment type="similarity">
    <text evidence="2">Belongs to the BexD/CtrA/VexA family.</text>
</comment>
<keyword evidence="6" id="KW-0812">Transmembrane</keyword>
<keyword evidence="20" id="KW-1185">Reference proteome</keyword>
<dbReference type="Gene3D" id="3.30.1950.10">
    <property type="entry name" value="wza like domain"/>
    <property type="match status" value="1"/>
</dbReference>
<accession>A0A3M0A309</accession>
<dbReference type="Proteomes" id="UP000267187">
    <property type="component" value="Unassembled WGS sequence"/>
</dbReference>
<dbReference type="GO" id="GO:0015288">
    <property type="term" value="F:porin activity"/>
    <property type="evidence" value="ECO:0007669"/>
    <property type="project" value="UniProtKB-KW"/>
</dbReference>
<dbReference type="GO" id="GO:0015159">
    <property type="term" value="F:polysaccharide transmembrane transporter activity"/>
    <property type="evidence" value="ECO:0007669"/>
    <property type="project" value="InterPro"/>
</dbReference>
<gene>
    <name evidence="19" type="ORF">DFR27_1992</name>
</gene>
<feature type="domain" description="SLBB" evidence="18">
    <location>
        <begin position="171"/>
        <end position="249"/>
    </location>
</feature>
<evidence type="ECO:0000256" key="13">
    <source>
        <dbReference type="ARBA" id="ARBA00023237"/>
    </source>
</evidence>
<evidence type="ECO:0000259" key="17">
    <source>
        <dbReference type="Pfam" id="PF18412"/>
    </source>
</evidence>
<dbReference type="EMBL" id="REFJ01000004">
    <property type="protein sequence ID" value="RMA79551.1"/>
    <property type="molecule type" value="Genomic_DNA"/>
</dbReference>
<dbReference type="InterPro" id="IPR003715">
    <property type="entry name" value="Poly_export_N"/>
</dbReference>
<evidence type="ECO:0000256" key="14">
    <source>
        <dbReference type="ARBA" id="ARBA00023288"/>
    </source>
</evidence>
<keyword evidence="8" id="KW-0625">Polysaccharide transport</keyword>
<dbReference type="AlphaFoldDB" id="A0A3M0A309"/>
<dbReference type="Gene3D" id="3.10.560.10">
    <property type="entry name" value="Outer membrane lipoprotein wza domain like"/>
    <property type="match status" value="2"/>
</dbReference>
<keyword evidence="4" id="KW-1134">Transmembrane beta strand</keyword>
<evidence type="ECO:0000256" key="10">
    <source>
        <dbReference type="ARBA" id="ARBA00023114"/>
    </source>
</evidence>
<comment type="caution">
    <text evidence="19">The sequence shown here is derived from an EMBL/GenBank/DDBJ whole genome shotgun (WGS) entry which is preliminary data.</text>
</comment>
<dbReference type="InterPro" id="IPR054765">
    <property type="entry name" value="SLBB_dom"/>
</dbReference>
<comment type="subcellular location">
    <subcellularLocation>
        <location evidence="1">Cell outer membrane</location>
        <topology evidence="1">Multi-pass membrane protein</topology>
    </subcellularLocation>
</comment>
<evidence type="ECO:0000256" key="9">
    <source>
        <dbReference type="ARBA" id="ARBA00023065"/>
    </source>
</evidence>
<evidence type="ECO:0000259" key="16">
    <source>
        <dbReference type="Pfam" id="PF02563"/>
    </source>
</evidence>
<dbReference type="GO" id="GO:0046930">
    <property type="term" value="C:pore complex"/>
    <property type="evidence" value="ECO:0007669"/>
    <property type="project" value="UniProtKB-KW"/>
</dbReference>
<keyword evidence="3" id="KW-0813">Transport</keyword>
<evidence type="ECO:0000256" key="11">
    <source>
        <dbReference type="ARBA" id="ARBA00023136"/>
    </source>
</evidence>
<feature type="domain" description="Outer-membrane lipoprotein Wza C-terminal" evidence="17">
    <location>
        <begin position="344"/>
        <end position="372"/>
    </location>
</feature>